<dbReference type="Pfam" id="PF00173">
    <property type="entry name" value="Cyt-b5"/>
    <property type="match status" value="1"/>
</dbReference>
<keyword evidence="2" id="KW-0349">Heme</keyword>
<evidence type="ECO:0000313" key="9">
    <source>
        <dbReference type="EMBL" id="KAH1907924.1"/>
    </source>
</evidence>
<evidence type="ECO:0000259" key="8">
    <source>
        <dbReference type="SMART" id="SM01117"/>
    </source>
</evidence>
<dbReference type="Proteomes" id="UP000813423">
    <property type="component" value="Unassembled WGS sequence"/>
</dbReference>
<dbReference type="PANTHER" id="PTHR10281:SF72">
    <property type="entry name" value="NEUDESIN"/>
    <property type="match status" value="1"/>
</dbReference>
<name>A0A9P8NKA2_ASPFM</name>
<comment type="subcellular location">
    <subcellularLocation>
        <location evidence="1">Endoplasmic reticulum</location>
    </subcellularLocation>
</comment>
<evidence type="ECO:0000256" key="1">
    <source>
        <dbReference type="ARBA" id="ARBA00004240"/>
    </source>
</evidence>
<feature type="domain" description="Cytochrome b5 heme-binding" evidence="8">
    <location>
        <begin position="76"/>
        <end position="178"/>
    </location>
</feature>
<dbReference type="GO" id="GO:0046872">
    <property type="term" value="F:metal ion binding"/>
    <property type="evidence" value="ECO:0007669"/>
    <property type="project" value="UniProtKB-KW"/>
</dbReference>
<evidence type="ECO:0000256" key="4">
    <source>
        <dbReference type="ARBA" id="ARBA00022824"/>
    </source>
</evidence>
<dbReference type="AlphaFoldDB" id="A0A9P8NKA2"/>
<dbReference type="InterPro" id="IPR050577">
    <property type="entry name" value="MAPR/NEUFC/NENF-like"/>
</dbReference>
<organism evidence="9 10">
    <name type="scientific">Aspergillus fumigatus</name>
    <name type="common">Neosartorya fumigata</name>
    <dbReference type="NCBI Taxonomy" id="746128"/>
    <lineage>
        <taxon>Eukaryota</taxon>
        <taxon>Fungi</taxon>
        <taxon>Dikarya</taxon>
        <taxon>Ascomycota</taxon>
        <taxon>Pezizomycotina</taxon>
        <taxon>Eurotiomycetes</taxon>
        <taxon>Eurotiomycetidae</taxon>
        <taxon>Eurotiales</taxon>
        <taxon>Aspergillaceae</taxon>
        <taxon>Aspergillus</taxon>
        <taxon>Aspergillus subgen. Fumigati</taxon>
    </lineage>
</organism>
<sequence length="188" mass="20650">MASTGIPLRRSLDIEPNAHRFPGDGAVPATAEVMSIATPINLILLSLFAILVYMQLRPKAPVALPQAPPPVVFRTFTPTTLLEYNGEGDKPVYLAVRGRVFDVTPGKNFYGPGGPYENFAGRDASRGLAHQSFDVEMLTKDLKGPLDDLKDLNEEQLENLQSWEERFLEKYLVVGKLVAEGDPEAPKS</sequence>
<evidence type="ECO:0000256" key="2">
    <source>
        <dbReference type="ARBA" id="ARBA00022617"/>
    </source>
</evidence>
<comment type="caution">
    <text evidence="9">The sequence shown here is derived from an EMBL/GenBank/DDBJ whole genome shotgun (WGS) entry which is preliminary data.</text>
</comment>
<gene>
    <name evidence="9" type="ORF">KXV57_003956</name>
</gene>
<dbReference type="GO" id="GO:0020037">
    <property type="term" value="F:heme binding"/>
    <property type="evidence" value="ECO:0007669"/>
    <property type="project" value="UniProtKB-ARBA"/>
</dbReference>
<dbReference type="Gene3D" id="3.10.120.10">
    <property type="entry name" value="Cytochrome b5-like heme/steroid binding domain"/>
    <property type="match status" value="1"/>
</dbReference>
<dbReference type="GO" id="GO:0005783">
    <property type="term" value="C:endoplasmic reticulum"/>
    <property type="evidence" value="ECO:0007669"/>
    <property type="project" value="UniProtKB-SubCell"/>
</dbReference>
<dbReference type="SMART" id="SM01117">
    <property type="entry name" value="Cyt-b5"/>
    <property type="match status" value="1"/>
</dbReference>
<keyword evidence="4" id="KW-0256">Endoplasmic reticulum</keyword>
<dbReference type="GO" id="GO:0016020">
    <property type="term" value="C:membrane"/>
    <property type="evidence" value="ECO:0007669"/>
    <property type="project" value="TreeGrafter"/>
</dbReference>
<accession>A0A9P8NKA2</accession>
<dbReference type="EMBL" id="JAIBSC010000024">
    <property type="protein sequence ID" value="KAH1907924.1"/>
    <property type="molecule type" value="Genomic_DNA"/>
</dbReference>
<keyword evidence="7" id="KW-0812">Transmembrane</keyword>
<keyword evidence="3" id="KW-0479">Metal-binding</keyword>
<evidence type="ECO:0000256" key="5">
    <source>
        <dbReference type="ARBA" id="ARBA00023004"/>
    </source>
</evidence>
<protein>
    <recommendedName>
        <fullName evidence="8">Cytochrome b5 heme-binding domain-containing protein</fullName>
    </recommendedName>
</protein>
<evidence type="ECO:0000256" key="6">
    <source>
        <dbReference type="ARBA" id="ARBA00038357"/>
    </source>
</evidence>
<dbReference type="FunFam" id="3.10.120.10:FF:000003">
    <property type="entry name" value="membrane-associated progesterone receptor component 1"/>
    <property type="match status" value="1"/>
</dbReference>
<keyword evidence="5" id="KW-0408">Iron</keyword>
<evidence type="ECO:0000256" key="7">
    <source>
        <dbReference type="SAM" id="Phobius"/>
    </source>
</evidence>
<dbReference type="SUPFAM" id="SSF55856">
    <property type="entry name" value="Cytochrome b5-like heme/steroid binding domain"/>
    <property type="match status" value="1"/>
</dbReference>
<dbReference type="PANTHER" id="PTHR10281">
    <property type="entry name" value="MEMBRANE-ASSOCIATED PROGESTERONE RECEPTOR COMPONENT-RELATED"/>
    <property type="match status" value="1"/>
</dbReference>
<dbReference type="InterPro" id="IPR001199">
    <property type="entry name" value="Cyt_B5-like_heme/steroid-bd"/>
</dbReference>
<reference evidence="9" key="1">
    <citation type="submission" date="2021-08" db="EMBL/GenBank/DDBJ databases">
        <title>Global Aspergillus fumigatus from environmental and clinical sources.</title>
        <authorList>
            <person name="Barber A."/>
            <person name="Sae-Ong T."/>
        </authorList>
    </citation>
    <scope>NUCLEOTIDE SEQUENCE</scope>
    <source>
        <strain evidence="9">NRZ-2016-071</strain>
    </source>
</reference>
<proteinExistence type="inferred from homology"/>
<evidence type="ECO:0000256" key="3">
    <source>
        <dbReference type="ARBA" id="ARBA00022723"/>
    </source>
</evidence>
<feature type="transmembrane region" description="Helical" evidence="7">
    <location>
        <begin position="33"/>
        <end position="54"/>
    </location>
</feature>
<dbReference type="InterPro" id="IPR036400">
    <property type="entry name" value="Cyt_B5-like_heme/steroid_sf"/>
</dbReference>
<evidence type="ECO:0000313" key="10">
    <source>
        <dbReference type="Proteomes" id="UP000813423"/>
    </source>
</evidence>
<keyword evidence="7" id="KW-1133">Transmembrane helix</keyword>
<keyword evidence="7" id="KW-0472">Membrane</keyword>
<comment type="similarity">
    <text evidence="6">Belongs to the cytochrome b5 family. MAPR subfamily.</text>
</comment>